<dbReference type="NCBIfam" id="TIGR01631">
    <property type="entry name" value="Trypano_RHS"/>
    <property type="match status" value="1"/>
</dbReference>
<sequence>MCVCYCFRCVAAHSSFLYCLTAASALKKKGKHNQIFQMAKRRVKRSRAPSGHVPRTSAEQPSEQRGHAVAGGRGVNEPLPQNAMAFLQHIERMINGMRNELNGMRDELGGMRDELNGMRDELGGRIDGLRDEGKNVLVGVYESIFGAQWSYVVKDVVCVEGTLGMSVKTGEQPYCWSEEQFNVPYDPSNLWEGDKVPGVDEKLVMMVLSSQRKWPYKCFGPPAGEGSAAPIEHLLDCDVYVRRSNLRAWDIVKRELDAWMGDKCVRDPHAFVVIGTPGIGKSFGTGSLLLYQLLHYKSEKLKVVAYFVDGAAYLFHKAHREVVHYEEKGKALRDVVRMAGEGTKGCAIYDVGVDNSGMGRLPHDWCAIVLASPKKSNYEKWSSQRAGGTRHIIIDCYEEAEFRAVLSWERHVLSSKNIELKNRNDTILKDWEMVKERIHTVGPVPRYVLGSEDSFKGRASSMRNTLKSLRYADLENFLWKLESEDGWVDESATHKIVMLLRTLPGETGDCRNHIISFHMWKELLTMIFRYFCRTTLRSSVLISSEEHCAMTLEAEGLRAFTLANVVDGIVARLEYLPRKGKANDHHTSVLTRASALGRVPSTFQYFSSADRGLSLEPKQLYKPLVTNFPVVDGFFLVDAVGSSGSTKRGAGRLKRTMVMLQITKASSHHTTTSKVGKFRRFMTVVFPEWARIEKELSYELIYVQHADSSPIGERQNCSSGTEVGSGGNAAFWDAVAQFQVRLSSPVATGILQEVHGAKLRPYRGG</sequence>
<evidence type="ECO:0000256" key="2">
    <source>
        <dbReference type="SAM" id="MobiDB-lite"/>
    </source>
</evidence>
<dbReference type="EMBL" id="HE575323">
    <property type="protein sequence ID" value="CCC94449.1"/>
    <property type="molecule type" value="Genomic_DNA"/>
</dbReference>
<dbReference type="Pfam" id="PF07999">
    <property type="entry name" value="RHSP"/>
    <property type="match status" value="1"/>
</dbReference>
<feature type="domain" description="Retrotransposon hot spot protein,C-terminal" evidence="3">
    <location>
        <begin position="272"/>
        <end position="577"/>
    </location>
</feature>
<feature type="coiled-coil region" evidence="1">
    <location>
        <begin position="87"/>
        <end position="121"/>
    </location>
</feature>
<reference evidence="5" key="1">
    <citation type="journal article" date="2012" name="Proc. Natl. Acad. Sci. U.S.A.">
        <title>Antigenic diversity is generated by distinct evolutionary mechanisms in African trypanosome species.</title>
        <authorList>
            <person name="Jackson A.P."/>
            <person name="Berry A."/>
            <person name="Aslett M."/>
            <person name="Allison H.C."/>
            <person name="Burton P."/>
            <person name="Vavrova-Anderson J."/>
            <person name="Brown R."/>
            <person name="Browne H."/>
            <person name="Corton N."/>
            <person name="Hauser H."/>
            <person name="Gamble J."/>
            <person name="Gilderthorp R."/>
            <person name="Marcello L."/>
            <person name="McQuillan J."/>
            <person name="Otto T.D."/>
            <person name="Quail M.A."/>
            <person name="Sanders M.J."/>
            <person name="van Tonder A."/>
            <person name="Ginger M.L."/>
            <person name="Field M.C."/>
            <person name="Barry J.D."/>
            <person name="Hertz-Fowler C."/>
            <person name="Berriman M."/>
        </authorList>
    </citation>
    <scope>NUCLEOTIDE SEQUENCE</scope>
    <source>
        <strain evidence="5">IL3000</strain>
    </source>
</reference>
<feature type="domain" description="Retrotransposon hot spot protein N-terminal" evidence="4">
    <location>
        <begin position="141"/>
        <end position="264"/>
    </location>
</feature>
<evidence type="ECO:0000259" key="4">
    <source>
        <dbReference type="Pfam" id="PF20445"/>
    </source>
</evidence>
<dbReference type="PANTHER" id="PTHR33129:SF3">
    <property type="entry name" value="HOT SPOT (RHS) PROTEIN, PUTATIVE-RELATED"/>
    <property type="match status" value="1"/>
</dbReference>
<dbReference type="PANTHER" id="PTHR33129">
    <property type="entry name" value="PROTEIN KINASE DOMAIN-CONTAINING PROTEIN-RELATED"/>
    <property type="match status" value="1"/>
</dbReference>
<feature type="region of interest" description="Disordered" evidence="2">
    <location>
        <begin position="39"/>
        <end position="75"/>
    </location>
</feature>
<protein>
    <submittedName>
        <fullName evidence="5">Uncharacterized protein TCIL3000_10_12310</fullName>
    </submittedName>
</protein>
<dbReference type="AlphaFoldDB" id="G0UYI2"/>
<dbReference type="Pfam" id="PF20445">
    <property type="entry name" value="RHS_N"/>
    <property type="match status" value="1"/>
</dbReference>
<dbReference type="VEuPathDB" id="TriTrypDB:TcIL3000_10_12310"/>
<evidence type="ECO:0000256" key="1">
    <source>
        <dbReference type="SAM" id="Coils"/>
    </source>
</evidence>
<evidence type="ECO:0000313" key="5">
    <source>
        <dbReference type="EMBL" id="CCC94449.1"/>
    </source>
</evidence>
<evidence type="ECO:0000259" key="3">
    <source>
        <dbReference type="Pfam" id="PF07999"/>
    </source>
</evidence>
<proteinExistence type="predicted"/>
<accession>G0UYI2</accession>
<dbReference type="InterPro" id="IPR046836">
    <property type="entry name" value="RHS_C"/>
</dbReference>
<keyword evidence="1" id="KW-0175">Coiled coil</keyword>
<dbReference type="InterPro" id="IPR046835">
    <property type="entry name" value="RHS_N"/>
</dbReference>
<dbReference type="InterPro" id="IPR006518">
    <property type="entry name" value="Trypano_RHS"/>
</dbReference>
<name>G0UYI2_TRYCI</name>
<gene>
    <name evidence="5" type="ORF">TCIL3000_10_12310</name>
</gene>
<dbReference type="InterPro" id="IPR052980">
    <property type="entry name" value="Crinkler_effector"/>
</dbReference>
<organism evidence="5">
    <name type="scientific">Trypanosoma congolense (strain IL3000)</name>
    <dbReference type="NCBI Taxonomy" id="1068625"/>
    <lineage>
        <taxon>Eukaryota</taxon>
        <taxon>Discoba</taxon>
        <taxon>Euglenozoa</taxon>
        <taxon>Kinetoplastea</taxon>
        <taxon>Metakinetoplastina</taxon>
        <taxon>Trypanosomatida</taxon>
        <taxon>Trypanosomatidae</taxon>
        <taxon>Trypanosoma</taxon>
        <taxon>Nannomonas</taxon>
    </lineage>
</organism>
<dbReference type="Gene3D" id="1.20.58.130">
    <property type="match status" value="1"/>
</dbReference>